<comment type="caution">
    <text evidence="2">The sequence shown here is derived from an EMBL/GenBank/DDBJ whole genome shotgun (WGS) entry which is preliminary data.</text>
</comment>
<proteinExistence type="predicted"/>
<evidence type="ECO:0000259" key="1">
    <source>
        <dbReference type="Pfam" id="PF24494"/>
    </source>
</evidence>
<name>A0AAD2JVH6_9AGAR</name>
<evidence type="ECO:0000313" key="3">
    <source>
        <dbReference type="EMBL" id="CAK5276980.1"/>
    </source>
</evidence>
<gene>
    <name evidence="3" type="ORF">MYCIT1_LOCUS25716</name>
    <name evidence="2" type="ORF">MYCIT1_LOCUS3858</name>
</gene>
<evidence type="ECO:0000313" key="2">
    <source>
        <dbReference type="EMBL" id="CAK5264025.1"/>
    </source>
</evidence>
<keyword evidence="4" id="KW-1185">Reference proteome</keyword>
<feature type="domain" description="DUF7587" evidence="1">
    <location>
        <begin position="24"/>
        <end position="176"/>
    </location>
</feature>
<dbReference type="EMBL" id="CAVNYO010000417">
    <property type="protein sequence ID" value="CAK5276980.1"/>
    <property type="molecule type" value="Genomic_DNA"/>
</dbReference>
<protein>
    <recommendedName>
        <fullName evidence="1">DUF7587 domain-containing protein</fullName>
    </recommendedName>
</protein>
<dbReference type="Pfam" id="PF24494">
    <property type="entry name" value="DUF7587"/>
    <property type="match status" value="1"/>
</dbReference>
<dbReference type="AlphaFoldDB" id="A0AAD2JVH6"/>
<sequence length="591" mass="64893">MSLPQHGIPSCASFCSLTSNGWNRFLFRVYTPKSGTHFGVPFTGLRFDNRWNEYAEELLPEVLFEPNYESIATHLDWTTRQSSPYVSTSFSFYWALWEAVRRYHYGVKHDVEIAVIDARCASVFKRAVVVLDVLRGVPIASRKKNHVKWQRHAAETQTVFIHGAIPQSAVLGSIPLLRILDKLPSFCLAPQRHHLSHGAPGPLARVSWAYHPTSKTAKFHEFCAHLSAVFASLPNDKQHEDSAEGAVRLALTLVGGWFYWTMGSGRASQVDADEAVETVVEMAKSLARWPMTAADGEVEMAIVKLVREEVWRHRRLTGGLVPRHPDVSLAPSSSNVTAPPSPPFSECDLPLVGESISPISPSTSFYTPPATPKLSPTIFSAVNASAWSLPTPPPTPPPSLRSGGVSPVTYVPAHASPLGRLSMAWPLNEGMSDIPALSLDMSVAQLRDEEDRDRDRDLPLLSLDIPQAVDELSPIPSCYASCEITPRPFVVSSLPSCESTSIADEHGISSTSEQCKETRMTEEDADDEVWRKFAESISFDHEDDGLHYYGAAGLRQSFAQDASCVVTGFLVGALTFAALSLHRRPGLLIAT</sequence>
<dbReference type="EMBL" id="CAVNYO010000046">
    <property type="protein sequence ID" value="CAK5264025.1"/>
    <property type="molecule type" value="Genomic_DNA"/>
</dbReference>
<dbReference type="Proteomes" id="UP001295794">
    <property type="component" value="Unassembled WGS sequence"/>
</dbReference>
<dbReference type="InterPro" id="IPR056009">
    <property type="entry name" value="DUF7587"/>
</dbReference>
<reference evidence="2" key="1">
    <citation type="submission" date="2023-11" db="EMBL/GenBank/DDBJ databases">
        <authorList>
            <person name="De Vega J J."/>
            <person name="De Vega J J."/>
        </authorList>
    </citation>
    <scope>NUCLEOTIDE SEQUENCE</scope>
</reference>
<accession>A0AAD2JVH6</accession>
<evidence type="ECO:0000313" key="4">
    <source>
        <dbReference type="Proteomes" id="UP001295794"/>
    </source>
</evidence>
<organism evidence="2 4">
    <name type="scientific">Mycena citricolor</name>
    <dbReference type="NCBI Taxonomy" id="2018698"/>
    <lineage>
        <taxon>Eukaryota</taxon>
        <taxon>Fungi</taxon>
        <taxon>Dikarya</taxon>
        <taxon>Basidiomycota</taxon>
        <taxon>Agaricomycotina</taxon>
        <taxon>Agaricomycetes</taxon>
        <taxon>Agaricomycetidae</taxon>
        <taxon>Agaricales</taxon>
        <taxon>Marasmiineae</taxon>
        <taxon>Mycenaceae</taxon>
        <taxon>Mycena</taxon>
    </lineage>
</organism>